<dbReference type="InterPro" id="IPR011333">
    <property type="entry name" value="SKP1/BTB/POZ_sf"/>
</dbReference>
<keyword evidence="3" id="KW-1185">Reference proteome</keyword>
<reference evidence="2 3" key="1">
    <citation type="submission" date="2015-04" db="EMBL/GenBank/DDBJ databases">
        <authorList>
            <person name="Syromyatnikov M.Y."/>
            <person name="Popov V.N."/>
        </authorList>
    </citation>
    <scope>NUCLEOTIDE SEQUENCE [LARGE SCALE GENOMIC DNA]</scope>
</reference>
<evidence type="ECO:0000259" key="1">
    <source>
        <dbReference type="PROSITE" id="PS50097"/>
    </source>
</evidence>
<dbReference type="OrthoDB" id="676979at2759"/>
<dbReference type="SMART" id="SM00225">
    <property type="entry name" value="BTB"/>
    <property type="match status" value="1"/>
</dbReference>
<dbReference type="Pfam" id="PF00651">
    <property type="entry name" value="BTB"/>
    <property type="match status" value="1"/>
</dbReference>
<organism evidence="2 3">
    <name type="scientific">Clunio marinus</name>
    <dbReference type="NCBI Taxonomy" id="568069"/>
    <lineage>
        <taxon>Eukaryota</taxon>
        <taxon>Metazoa</taxon>
        <taxon>Ecdysozoa</taxon>
        <taxon>Arthropoda</taxon>
        <taxon>Hexapoda</taxon>
        <taxon>Insecta</taxon>
        <taxon>Pterygota</taxon>
        <taxon>Neoptera</taxon>
        <taxon>Endopterygota</taxon>
        <taxon>Diptera</taxon>
        <taxon>Nematocera</taxon>
        <taxon>Chironomoidea</taxon>
        <taxon>Chironomidae</taxon>
        <taxon>Clunio</taxon>
    </lineage>
</organism>
<protein>
    <submittedName>
        <fullName evidence="2">CLUMA_CG016755, isoform A</fullName>
    </submittedName>
</protein>
<dbReference type="InterPro" id="IPR032675">
    <property type="entry name" value="LRR_dom_sf"/>
</dbReference>
<dbReference type="PROSITE" id="PS50097">
    <property type="entry name" value="BTB"/>
    <property type="match status" value="1"/>
</dbReference>
<dbReference type="Gene3D" id="3.30.710.10">
    <property type="entry name" value="Potassium Channel Kv1.1, Chain A"/>
    <property type="match status" value="1"/>
</dbReference>
<dbReference type="Proteomes" id="UP000183832">
    <property type="component" value="Unassembled WGS sequence"/>
</dbReference>
<evidence type="ECO:0000313" key="3">
    <source>
        <dbReference type="Proteomes" id="UP000183832"/>
    </source>
</evidence>
<dbReference type="PANTHER" id="PTHR24413">
    <property type="entry name" value="SPECKLE-TYPE POZ PROTEIN"/>
    <property type="match status" value="1"/>
</dbReference>
<dbReference type="SUPFAM" id="SSF52058">
    <property type="entry name" value="L domain-like"/>
    <property type="match status" value="1"/>
</dbReference>
<dbReference type="Gene3D" id="3.80.10.10">
    <property type="entry name" value="Ribonuclease Inhibitor"/>
    <property type="match status" value="1"/>
</dbReference>
<feature type="domain" description="BTB" evidence="1">
    <location>
        <begin position="219"/>
        <end position="282"/>
    </location>
</feature>
<evidence type="ECO:0000313" key="2">
    <source>
        <dbReference type="EMBL" id="CRL03106.1"/>
    </source>
</evidence>
<gene>
    <name evidence="2" type="ORF">CLUMA_CG016755</name>
</gene>
<dbReference type="SUPFAM" id="SSF54695">
    <property type="entry name" value="POZ domain"/>
    <property type="match status" value="1"/>
</dbReference>
<proteinExistence type="predicted"/>
<dbReference type="InterPro" id="IPR000210">
    <property type="entry name" value="BTB/POZ_dom"/>
</dbReference>
<sequence length="371" mass="43011">MEISCYYQQLDWAGFPDSYTCTVTSATITEEGIEIKDFIGEHMEGKSNKDVTALRFNNTVVSFFPRGIFKTFPNLKVLEIHNCGLKKVSRSDLEGLETLKTFYLQKNRLKTLPIDLFDDMRDLQRIFLSENKDLEFMSSDMLNEDLKQRLKIITLEKTKCVDAFYASGMSDSLKSLDDLLQIIDDKCKPPNEAPKDDNEEVDNEDSNNFKHLWESKNLSDFTIFVDESNAFQVHKIVLTSRSSVFRGLLVEDVKEMKLEEFDVKDVKDFLRYLYTGHLSMDFNEVPILKLATKFNIIKLKSYCENEILNTFTIGYLTTPDQVKLSALQELRKSFHQIKTLPDSLIFKPDLLEEIIKMKQKLEVLLENCDVT</sequence>
<dbReference type="AlphaFoldDB" id="A0A1J1ITQ8"/>
<accession>A0A1J1ITQ8</accession>
<dbReference type="InterPro" id="IPR001611">
    <property type="entry name" value="Leu-rich_rpt"/>
</dbReference>
<dbReference type="EMBL" id="CVRI01000059">
    <property type="protein sequence ID" value="CRL03106.1"/>
    <property type="molecule type" value="Genomic_DNA"/>
</dbReference>
<name>A0A1J1ITQ8_9DIPT</name>
<dbReference type="Pfam" id="PF13855">
    <property type="entry name" value="LRR_8"/>
    <property type="match status" value="1"/>
</dbReference>